<reference evidence="2 3" key="1">
    <citation type="submission" date="2023-05" db="EMBL/GenBank/DDBJ databases">
        <title>Lysobacter sp. strain LF1 Genome sequencing and assembly.</title>
        <authorList>
            <person name="Jung Y."/>
        </authorList>
    </citation>
    <scope>NUCLEOTIDE SEQUENCE [LARGE SCALE GENOMIC DNA]</scope>
    <source>
        <strain evidence="2 3">LF1</strain>
    </source>
</reference>
<accession>A0ABT6XGH6</accession>
<evidence type="ECO:0000256" key="1">
    <source>
        <dbReference type="SAM" id="SignalP"/>
    </source>
</evidence>
<evidence type="ECO:0000313" key="3">
    <source>
        <dbReference type="Proteomes" id="UP001321580"/>
    </source>
</evidence>
<proteinExistence type="predicted"/>
<feature type="signal peptide" evidence="1">
    <location>
        <begin position="1"/>
        <end position="28"/>
    </location>
</feature>
<evidence type="ECO:0008006" key="4">
    <source>
        <dbReference type="Google" id="ProtNLM"/>
    </source>
</evidence>
<feature type="chain" id="PRO_5046823119" description="Secreted protein" evidence="1">
    <location>
        <begin position="29"/>
        <end position="298"/>
    </location>
</feature>
<sequence length="298" mass="32197">MDGRRATCAFVLVVAVAAATLTCPSVRAGSESGRKLDDVQALVEARQQAVDAELKQLGPHAWAGEYYEGDGLGSNTTLSLAPRSGVAATLRGCLGLYRANLGSIESASQGLLRFRFDVPRDAGTLGFPEELQLVRWGARRYLIAPSSMQDFVNAMHGGSEPRITAYGRFLLAKGDEGKPVQGLPGLPERYLAAIRSEPLEAGVLRVERVSAARHGEFCEKRYRITLNRGALDGLAAGVELTTRSPDDVYERLRVDVADDVTASGELTIHEDECDAPAEVPDRRWVFTTGHYTPIADTP</sequence>
<name>A0ABT6XGH6_9GAMM</name>
<dbReference type="RefSeq" id="WP_283212557.1">
    <property type="nucleotide sequence ID" value="NZ_JASGBI010000001.1"/>
</dbReference>
<keyword evidence="3" id="KW-1185">Reference proteome</keyword>
<evidence type="ECO:0000313" key="2">
    <source>
        <dbReference type="EMBL" id="MDI9239153.1"/>
    </source>
</evidence>
<gene>
    <name evidence="2" type="ORF">QLQ15_09545</name>
</gene>
<protein>
    <recommendedName>
        <fullName evidence="4">Secreted protein</fullName>
    </recommendedName>
</protein>
<dbReference type="EMBL" id="JASGBI010000001">
    <property type="protein sequence ID" value="MDI9239153.1"/>
    <property type="molecule type" value="Genomic_DNA"/>
</dbReference>
<comment type="caution">
    <text evidence="2">The sequence shown here is derived from an EMBL/GenBank/DDBJ whole genome shotgun (WGS) entry which is preliminary data.</text>
</comment>
<organism evidence="2 3">
    <name type="scientific">Lysobacter stagni</name>
    <dbReference type="NCBI Taxonomy" id="3045172"/>
    <lineage>
        <taxon>Bacteria</taxon>
        <taxon>Pseudomonadati</taxon>
        <taxon>Pseudomonadota</taxon>
        <taxon>Gammaproteobacteria</taxon>
        <taxon>Lysobacterales</taxon>
        <taxon>Lysobacteraceae</taxon>
        <taxon>Lysobacter</taxon>
    </lineage>
</organism>
<dbReference type="Proteomes" id="UP001321580">
    <property type="component" value="Unassembled WGS sequence"/>
</dbReference>
<keyword evidence="1" id="KW-0732">Signal</keyword>